<accession>A0A450VUM9</accession>
<name>A0A450VUM9_9GAMM</name>
<evidence type="ECO:0000313" key="1">
    <source>
        <dbReference type="EMBL" id="VFK08490.1"/>
    </source>
</evidence>
<organism evidence="1">
    <name type="scientific">Candidatus Kentrum sp. LPFa</name>
    <dbReference type="NCBI Taxonomy" id="2126335"/>
    <lineage>
        <taxon>Bacteria</taxon>
        <taxon>Pseudomonadati</taxon>
        <taxon>Pseudomonadota</taxon>
        <taxon>Gammaproteobacteria</taxon>
        <taxon>Candidatus Kentrum</taxon>
    </lineage>
</organism>
<protein>
    <submittedName>
        <fullName evidence="1">Uncharacterized protein</fullName>
    </submittedName>
</protein>
<dbReference type="EMBL" id="CAADFM010000017">
    <property type="protein sequence ID" value="VFK08490.1"/>
    <property type="molecule type" value="Genomic_DNA"/>
</dbReference>
<evidence type="ECO:0000313" key="2">
    <source>
        <dbReference type="EMBL" id="VFK24732.1"/>
    </source>
</evidence>
<sequence>MPVICSFPARLCKWIEPVGWGELANPNTGVSEGGYVEVRTDPPNLRPCLLLAIEKSSQENPVIRWRLTQ</sequence>
<reference evidence="1" key="1">
    <citation type="submission" date="2019-02" db="EMBL/GenBank/DDBJ databases">
        <authorList>
            <person name="Gruber-Vodicka R. H."/>
            <person name="Seah K. B. B."/>
        </authorList>
    </citation>
    <scope>NUCLEOTIDE SEQUENCE</scope>
    <source>
        <strain evidence="1">BECK_S312</strain>
        <strain evidence="2">BECK_S426</strain>
    </source>
</reference>
<proteinExistence type="predicted"/>
<gene>
    <name evidence="1" type="ORF">BECKLPF1236A_GA0070988_1001731</name>
    <name evidence="2" type="ORF">BECKLPF1236C_GA0070990_1001532</name>
</gene>
<dbReference type="EMBL" id="CAADFP010000015">
    <property type="protein sequence ID" value="VFK24732.1"/>
    <property type="molecule type" value="Genomic_DNA"/>
</dbReference>
<dbReference type="AlphaFoldDB" id="A0A450VUM9"/>